<sequence>MAANLPDCYHYHATLHLLICKEYHTAIPKNKATEHLQKDHLITQHQMHLSTEHKHLRGSSQPVTLYDANTQSLQPNRYFFKVLAVSPPHTPTRAGAPSPSPTPGPSRQRYARQPRVIESSDSDIEIVSARDVTTSLRPPASLPT</sequence>
<proteinExistence type="predicted"/>
<feature type="region of interest" description="Disordered" evidence="1">
    <location>
        <begin position="89"/>
        <end position="144"/>
    </location>
</feature>
<organism evidence="2 3">
    <name type="scientific">Monascus purpureus</name>
    <name type="common">Red mold</name>
    <name type="synonym">Monascus anka</name>
    <dbReference type="NCBI Taxonomy" id="5098"/>
    <lineage>
        <taxon>Eukaryota</taxon>
        <taxon>Fungi</taxon>
        <taxon>Dikarya</taxon>
        <taxon>Ascomycota</taxon>
        <taxon>Pezizomycotina</taxon>
        <taxon>Eurotiomycetes</taxon>
        <taxon>Eurotiomycetidae</taxon>
        <taxon>Eurotiales</taxon>
        <taxon>Aspergillaceae</taxon>
        <taxon>Monascus</taxon>
    </lineage>
</organism>
<protein>
    <submittedName>
        <fullName evidence="2">Uncharacterized protein</fullName>
    </submittedName>
</protein>
<dbReference type="EMBL" id="VIFY01000446">
    <property type="protein sequence ID" value="TQB67430.1"/>
    <property type="molecule type" value="Genomic_DNA"/>
</dbReference>
<gene>
    <name evidence="2" type="ORF">MPDQ_005862</name>
</gene>
<name>A0A507QKE1_MONPU</name>
<dbReference type="AlphaFoldDB" id="A0A507QKE1"/>
<reference evidence="2 3" key="1">
    <citation type="submission" date="2019-06" db="EMBL/GenBank/DDBJ databases">
        <title>Wine fermentation using esterase from Monascus purpureus.</title>
        <authorList>
            <person name="Geng C."/>
            <person name="Zhang Y."/>
        </authorList>
    </citation>
    <scope>NUCLEOTIDE SEQUENCE [LARGE SCALE GENOMIC DNA]</scope>
    <source>
        <strain evidence="2">HQ1</strain>
    </source>
</reference>
<evidence type="ECO:0000313" key="3">
    <source>
        <dbReference type="Proteomes" id="UP000319663"/>
    </source>
</evidence>
<comment type="caution">
    <text evidence="2">The sequence shown here is derived from an EMBL/GenBank/DDBJ whole genome shotgun (WGS) entry which is preliminary data.</text>
</comment>
<dbReference type="Proteomes" id="UP000319663">
    <property type="component" value="Unassembled WGS sequence"/>
</dbReference>
<evidence type="ECO:0000313" key="2">
    <source>
        <dbReference type="EMBL" id="TQB67430.1"/>
    </source>
</evidence>
<feature type="non-terminal residue" evidence="2">
    <location>
        <position position="144"/>
    </location>
</feature>
<evidence type="ECO:0000256" key="1">
    <source>
        <dbReference type="SAM" id="MobiDB-lite"/>
    </source>
</evidence>
<keyword evidence="3" id="KW-1185">Reference proteome</keyword>
<accession>A0A507QKE1</accession>